<evidence type="ECO:0000313" key="2">
    <source>
        <dbReference type="Proteomes" id="UP001209701"/>
    </source>
</evidence>
<dbReference type="EMBL" id="JAJIRN010000002">
    <property type="protein sequence ID" value="MCV2367443.1"/>
    <property type="molecule type" value="Genomic_DNA"/>
</dbReference>
<evidence type="ECO:0000313" key="1">
    <source>
        <dbReference type="EMBL" id="MCV2367443.1"/>
    </source>
</evidence>
<organism evidence="1 2">
    <name type="scientific">Roseateles oligotrophus</name>
    <dbReference type="NCBI Taxonomy" id="1769250"/>
    <lineage>
        <taxon>Bacteria</taxon>
        <taxon>Pseudomonadati</taxon>
        <taxon>Pseudomonadota</taxon>
        <taxon>Betaproteobacteria</taxon>
        <taxon>Burkholderiales</taxon>
        <taxon>Sphaerotilaceae</taxon>
        <taxon>Roseateles</taxon>
    </lineage>
</organism>
<protein>
    <submittedName>
        <fullName evidence="1">TIGR03790 family protein</fullName>
    </submittedName>
</protein>
<reference evidence="1 2" key="1">
    <citation type="submission" date="2021-11" db="EMBL/GenBank/DDBJ databases">
        <authorList>
            <person name="Liang Q."/>
            <person name="Mou H."/>
            <person name="Liu Z."/>
        </authorList>
    </citation>
    <scope>NUCLEOTIDE SEQUENCE [LARGE SCALE GENOMIC DNA]</scope>
    <source>
        <strain evidence="1 2">CHU3</strain>
    </source>
</reference>
<dbReference type="Proteomes" id="UP001209701">
    <property type="component" value="Unassembled WGS sequence"/>
</dbReference>
<name>A0ABT2YAY1_9BURK</name>
<keyword evidence="2" id="KW-1185">Reference proteome</keyword>
<comment type="caution">
    <text evidence="1">The sequence shown here is derived from an EMBL/GenBank/DDBJ whole genome shotgun (WGS) entry which is preliminary data.</text>
</comment>
<gene>
    <name evidence="1" type="ORF">LNV07_04985</name>
</gene>
<dbReference type="NCBIfam" id="TIGR03790">
    <property type="entry name" value="TIGR03790 family protein"/>
    <property type="match status" value="1"/>
</dbReference>
<sequence length="367" mass="39039">MLLALPIRAEEAGAALAASAPQPAATAVASAPEAPAWLRVPRLQGRLTAADLGLLINTADPYSVAVGAYYASQRGIPEANIARLVLPMKASLSAAEFAALQAQVQERLGPQVQALALAWRVPYAVECNSITSALAMGFQPEICQNSCGPSKVSPYFSYIGARPFTDLGMRPAMMLASHSVETAQALIARGIEADQSLPSFASSNAFFVNTPDAARNVRATLFPPATFLKPWGVDVRRESSQALPAMQRTLLYTTGLLRVEGLASVDWLPGALADHLTSFGGQLDAVSPSGQMNVLDWLQSGATASYGTVSEPCNHRQKFPHPQLLLLFYLQGVTALEAYWHSVAWPGQGVFVGEPLAAPFAPKFLPR</sequence>
<accession>A0ABT2YAY1</accession>
<dbReference type="InterPro" id="IPR022265">
    <property type="entry name" value="CHP03790"/>
</dbReference>
<dbReference type="RefSeq" id="WP_263570064.1">
    <property type="nucleotide sequence ID" value="NZ_JAJIRN010000002.1"/>
</dbReference>
<proteinExistence type="predicted"/>